<proteinExistence type="predicted"/>
<accession>A0A6J4NJJ0</accession>
<sequence>MLSKRRLSLIKSESASHPIAKFAFVIQKYQNSTKRSGNINQNLC</sequence>
<gene>
    <name evidence="1" type="ORF">AVDCRST_MAG74-619</name>
</gene>
<dbReference type="AlphaFoldDB" id="A0A6J4NJJ0"/>
<protein>
    <submittedName>
        <fullName evidence="1">Uncharacterized protein</fullName>
    </submittedName>
</protein>
<dbReference type="EMBL" id="CADCUR010000045">
    <property type="protein sequence ID" value="CAA9384741.1"/>
    <property type="molecule type" value="Genomic_DNA"/>
</dbReference>
<name>A0A6J4NJJ0_9BACT</name>
<organism evidence="1">
    <name type="scientific">uncultured Pyrinomonadaceae bacterium</name>
    <dbReference type="NCBI Taxonomy" id="2283094"/>
    <lineage>
        <taxon>Bacteria</taxon>
        <taxon>Pseudomonadati</taxon>
        <taxon>Acidobacteriota</taxon>
        <taxon>Blastocatellia</taxon>
        <taxon>Blastocatellales</taxon>
        <taxon>Pyrinomonadaceae</taxon>
        <taxon>environmental samples</taxon>
    </lineage>
</organism>
<evidence type="ECO:0000313" key="1">
    <source>
        <dbReference type="EMBL" id="CAA9384741.1"/>
    </source>
</evidence>
<reference evidence="1" key="1">
    <citation type="submission" date="2020-02" db="EMBL/GenBank/DDBJ databases">
        <authorList>
            <person name="Meier V. D."/>
        </authorList>
    </citation>
    <scope>NUCLEOTIDE SEQUENCE</scope>
    <source>
        <strain evidence="1">AVDCRST_MAG74</strain>
    </source>
</reference>